<gene>
    <name evidence="2" type="primary">pol_770</name>
    <name evidence="2" type="ORF">TNCT_206081</name>
</gene>
<dbReference type="InterPro" id="IPR005135">
    <property type="entry name" value="Endo/exonuclease/phosphatase"/>
</dbReference>
<dbReference type="SUPFAM" id="SSF56219">
    <property type="entry name" value="DNase I-like"/>
    <property type="match status" value="1"/>
</dbReference>
<reference evidence="2" key="1">
    <citation type="submission" date="2020-07" db="EMBL/GenBank/DDBJ databases">
        <title>Multicomponent nature underlies the extraordinary mechanical properties of spider dragline silk.</title>
        <authorList>
            <person name="Kono N."/>
            <person name="Nakamura H."/>
            <person name="Mori M."/>
            <person name="Yoshida Y."/>
            <person name="Ohtoshi R."/>
            <person name="Malay A.D."/>
            <person name="Moran D.A.P."/>
            <person name="Tomita M."/>
            <person name="Numata K."/>
            <person name="Arakawa K."/>
        </authorList>
    </citation>
    <scope>NUCLEOTIDE SEQUENCE</scope>
</reference>
<keyword evidence="2" id="KW-0548">Nucleotidyltransferase</keyword>
<sequence length="232" mass="26158">MQAFTYQLKEYKEFKVVLRGMPADMSPQEIMDDLFSLGISPSYCHPPAASTPGIINDLLKFFRNRPRCYILGDFNLKHRSWNPTGNSTGGFQLFNFARNCGFCIIAQTEPTRIPSHHNARPSVVDFAISSGLSNITAESMFDLSSDHNPVLFTFTPDFNFSYSYNCTTFTNWNKFQLLLHSSVPGNPTINSEEDIDSAISILTEKIYASINQSSITKHIKHQITFIPLSPPE</sequence>
<dbReference type="OrthoDB" id="412981at2759"/>
<protein>
    <submittedName>
        <fullName evidence="2">RNA-directed DNA polymerase from mobile element jockey</fullName>
    </submittedName>
</protein>
<dbReference type="GO" id="GO:0003964">
    <property type="term" value="F:RNA-directed DNA polymerase activity"/>
    <property type="evidence" value="ECO:0007669"/>
    <property type="project" value="UniProtKB-KW"/>
</dbReference>
<dbReference type="EMBL" id="BMAO01034226">
    <property type="protein sequence ID" value="GFQ94902.1"/>
    <property type="molecule type" value="Genomic_DNA"/>
</dbReference>
<name>A0A8X6G3R6_TRICU</name>
<dbReference type="Proteomes" id="UP000887116">
    <property type="component" value="Unassembled WGS sequence"/>
</dbReference>
<keyword evidence="3" id="KW-1185">Reference proteome</keyword>
<accession>A0A8X6G3R6</accession>
<feature type="domain" description="Endonuclease/exonuclease/phosphatase" evidence="1">
    <location>
        <begin position="42"/>
        <end position="150"/>
    </location>
</feature>
<dbReference type="InterPro" id="IPR036691">
    <property type="entry name" value="Endo/exonu/phosph_ase_sf"/>
</dbReference>
<dbReference type="AlphaFoldDB" id="A0A8X6G3R6"/>
<evidence type="ECO:0000259" key="1">
    <source>
        <dbReference type="Pfam" id="PF14529"/>
    </source>
</evidence>
<organism evidence="2 3">
    <name type="scientific">Trichonephila clavata</name>
    <name type="common">Joro spider</name>
    <name type="synonym">Nephila clavata</name>
    <dbReference type="NCBI Taxonomy" id="2740835"/>
    <lineage>
        <taxon>Eukaryota</taxon>
        <taxon>Metazoa</taxon>
        <taxon>Ecdysozoa</taxon>
        <taxon>Arthropoda</taxon>
        <taxon>Chelicerata</taxon>
        <taxon>Arachnida</taxon>
        <taxon>Araneae</taxon>
        <taxon>Araneomorphae</taxon>
        <taxon>Entelegynae</taxon>
        <taxon>Araneoidea</taxon>
        <taxon>Nephilidae</taxon>
        <taxon>Trichonephila</taxon>
    </lineage>
</organism>
<keyword evidence="2" id="KW-0695">RNA-directed DNA polymerase</keyword>
<evidence type="ECO:0000313" key="3">
    <source>
        <dbReference type="Proteomes" id="UP000887116"/>
    </source>
</evidence>
<evidence type="ECO:0000313" key="2">
    <source>
        <dbReference type="EMBL" id="GFQ94902.1"/>
    </source>
</evidence>
<dbReference type="Gene3D" id="3.60.10.10">
    <property type="entry name" value="Endonuclease/exonuclease/phosphatase"/>
    <property type="match status" value="1"/>
</dbReference>
<keyword evidence="2" id="KW-0808">Transferase</keyword>
<dbReference type="PANTHER" id="PTHR33273:SF4">
    <property type="entry name" value="ENDONUCLEASE_EXONUCLEASE_PHOSPHATASE DOMAIN-CONTAINING PROTEIN"/>
    <property type="match status" value="1"/>
</dbReference>
<dbReference type="PANTHER" id="PTHR33273">
    <property type="entry name" value="DOMAIN-CONTAINING PROTEIN, PUTATIVE-RELATED"/>
    <property type="match status" value="1"/>
</dbReference>
<dbReference type="Pfam" id="PF14529">
    <property type="entry name" value="Exo_endo_phos_2"/>
    <property type="match status" value="1"/>
</dbReference>
<proteinExistence type="predicted"/>
<comment type="caution">
    <text evidence="2">The sequence shown here is derived from an EMBL/GenBank/DDBJ whole genome shotgun (WGS) entry which is preliminary data.</text>
</comment>